<evidence type="ECO:0000256" key="3">
    <source>
        <dbReference type="ARBA" id="ARBA00022888"/>
    </source>
</evidence>
<reference evidence="6 7" key="1">
    <citation type="submission" date="2018-07" db="EMBL/GenBank/DDBJ databases">
        <title>Streptomyces species from bats.</title>
        <authorList>
            <person name="Dunlap C."/>
        </authorList>
    </citation>
    <scope>NUCLEOTIDE SEQUENCE [LARGE SCALE GENOMIC DNA]</scope>
    <source>
        <strain evidence="6 7">AC230</strain>
    </source>
</reference>
<dbReference type="PANTHER" id="PTHR43284:SF1">
    <property type="entry name" value="ASPARAGINE SYNTHETASE"/>
    <property type="match status" value="1"/>
</dbReference>
<comment type="pathway">
    <text evidence="1">Amino-acid biosynthesis; L-asparagine biosynthesis; L-asparagine from L-aspartate (L-Gln route): step 1/1.</text>
</comment>
<keyword evidence="3" id="KW-0061">Asparagine biosynthesis</keyword>
<protein>
    <recommendedName>
        <fullName evidence="2">asparagine synthase (glutamine-hydrolyzing)</fullName>
        <ecNumber evidence="2">6.3.5.4</ecNumber>
    </recommendedName>
</protein>
<evidence type="ECO:0000256" key="2">
    <source>
        <dbReference type="ARBA" id="ARBA00012737"/>
    </source>
</evidence>
<evidence type="ECO:0000256" key="4">
    <source>
        <dbReference type="ARBA" id="ARBA00048741"/>
    </source>
</evidence>
<dbReference type="Proteomes" id="UP000253741">
    <property type="component" value="Unassembled WGS sequence"/>
</dbReference>
<proteinExistence type="predicted"/>
<comment type="caution">
    <text evidence="6">The sequence shown here is derived from an EMBL/GenBank/DDBJ whole genome shotgun (WGS) entry which is preliminary data.</text>
</comment>
<dbReference type="EMBL" id="QQNA01000187">
    <property type="protein sequence ID" value="RDG35930.1"/>
    <property type="molecule type" value="Genomic_DNA"/>
</dbReference>
<dbReference type="AlphaFoldDB" id="A0A370B267"/>
<evidence type="ECO:0000313" key="7">
    <source>
        <dbReference type="Proteomes" id="UP000253741"/>
    </source>
</evidence>
<dbReference type="SUPFAM" id="SSF52402">
    <property type="entry name" value="Adenine nucleotide alpha hydrolases-like"/>
    <property type="match status" value="1"/>
</dbReference>
<dbReference type="RefSeq" id="WP_114625660.1">
    <property type="nucleotide sequence ID" value="NZ_QQNA01000187.1"/>
</dbReference>
<accession>A0A370B267</accession>
<dbReference type="Gene3D" id="3.40.50.620">
    <property type="entry name" value="HUPs"/>
    <property type="match status" value="2"/>
</dbReference>
<sequence length="614" mass="66013">MASGGPVAFGGFSTTRNILPLPEGAERFGAGSSAWRLGSVPAHFLPDQRGHRRILILGWCGVTGSELRRLANAPLPTDITWRWPGVYTVVEETRDSVICHTDPASALPLYVTAWSSGWAWSTSARMLAGLTSASVDSQRLACLVLAPSVPTLVGSHTCYTGVEQLTPGCRIELPPDGGSLRCTAPWRPDPVAGTPHHRLRSALTTAVALRVKADPYLSCDLSGGLDSTTITVLAAAALPDQHKLNAVTIHPEGDENGADLHYAKLASEAHKDRITHHLLPLATEHLPYTGITSVPATDEPAPSTLTLARLTAQLRWMHQHLGSRTHLTGDGGDSVLFQPPVHLADLIRHRRWSRTMSEALGWARLRHCSIAPLLLDAAMTARTSRRDALAGLARSLAAPALARDARQNRVGWFHTLPTPPWAQPAALRLLADAAGEAVDTEDPLLGLDTSVRTLVDEIREVARTAAADAQLAATCGIDLHNPFLDVRVMDTVLRTSLDQRSRVHAYKPLLARAMRHLLPGKVAARTTKGSFNTDHYAGLRTNLADVSALADGHLAGLGLIDPNRLRGHLRQAAAGIPMPLATIEQALSAEAWLHSHHHTPGPVWTDRAVRDAHA</sequence>
<dbReference type="SUPFAM" id="SSF56235">
    <property type="entry name" value="N-terminal nucleophile aminohydrolases (Ntn hydrolases)"/>
    <property type="match status" value="1"/>
</dbReference>
<evidence type="ECO:0000259" key="5">
    <source>
        <dbReference type="Pfam" id="PF00733"/>
    </source>
</evidence>
<dbReference type="PANTHER" id="PTHR43284">
    <property type="entry name" value="ASPARAGINE SYNTHETASE (GLUTAMINE-HYDROLYZING)"/>
    <property type="match status" value="1"/>
</dbReference>
<dbReference type="NCBIfam" id="NF033561">
    <property type="entry name" value="macrolact_Ik_Al"/>
    <property type="match status" value="1"/>
</dbReference>
<dbReference type="InterPro" id="IPR051786">
    <property type="entry name" value="ASN_synthetase/amidase"/>
</dbReference>
<dbReference type="EC" id="6.3.5.4" evidence="2"/>
<dbReference type="OrthoDB" id="7053173at2"/>
<dbReference type="Pfam" id="PF00733">
    <property type="entry name" value="Asn_synthase"/>
    <property type="match status" value="1"/>
</dbReference>
<name>A0A370B267_9ACTN</name>
<dbReference type="InterPro" id="IPR029055">
    <property type="entry name" value="Ntn_hydrolases_N"/>
</dbReference>
<dbReference type="GO" id="GO:0004066">
    <property type="term" value="F:asparagine synthase (glutamine-hydrolyzing) activity"/>
    <property type="evidence" value="ECO:0007669"/>
    <property type="project" value="UniProtKB-EC"/>
</dbReference>
<evidence type="ECO:0000256" key="1">
    <source>
        <dbReference type="ARBA" id="ARBA00005187"/>
    </source>
</evidence>
<dbReference type="GO" id="GO:0006529">
    <property type="term" value="P:asparagine biosynthetic process"/>
    <property type="evidence" value="ECO:0007669"/>
    <property type="project" value="UniProtKB-KW"/>
</dbReference>
<organism evidence="6 7">
    <name type="scientific">Streptomyces corynorhini</name>
    <dbReference type="NCBI Taxonomy" id="2282652"/>
    <lineage>
        <taxon>Bacteria</taxon>
        <taxon>Bacillati</taxon>
        <taxon>Actinomycetota</taxon>
        <taxon>Actinomycetes</taxon>
        <taxon>Kitasatosporales</taxon>
        <taxon>Streptomycetaceae</taxon>
        <taxon>Streptomyces</taxon>
    </lineage>
</organism>
<dbReference type="InterPro" id="IPR001962">
    <property type="entry name" value="Asn_synthase"/>
</dbReference>
<evidence type="ECO:0000313" key="6">
    <source>
        <dbReference type="EMBL" id="RDG35930.1"/>
    </source>
</evidence>
<keyword evidence="7" id="KW-1185">Reference proteome</keyword>
<keyword evidence="3" id="KW-0028">Amino-acid biosynthesis</keyword>
<feature type="domain" description="Asparagine synthetase" evidence="5">
    <location>
        <begin position="199"/>
        <end position="593"/>
    </location>
</feature>
<gene>
    <name evidence="6" type="ORF">DVH02_22645</name>
</gene>
<comment type="catalytic activity">
    <reaction evidence="4">
        <text>L-aspartate + L-glutamine + ATP + H2O = L-asparagine + L-glutamate + AMP + diphosphate + H(+)</text>
        <dbReference type="Rhea" id="RHEA:12228"/>
        <dbReference type="ChEBI" id="CHEBI:15377"/>
        <dbReference type="ChEBI" id="CHEBI:15378"/>
        <dbReference type="ChEBI" id="CHEBI:29985"/>
        <dbReference type="ChEBI" id="CHEBI:29991"/>
        <dbReference type="ChEBI" id="CHEBI:30616"/>
        <dbReference type="ChEBI" id="CHEBI:33019"/>
        <dbReference type="ChEBI" id="CHEBI:58048"/>
        <dbReference type="ChEBI" id="CHEBI:58359"/>
        <dbReference type="ChEBI" id="CHEBI:456215"/>
        <dbReference type="EC" id="6.3.5.4"/>
    </reaction>
</comment>
<dbReference type="InterPro" id="IPR014729">
    <property type="entry name" value="Rossmann-like_a/b/a_fold"/>
</dbReference>